<reference evidence="1" key="1">
    <citation type="journal article" date="2021" name="Nat. Commun.">
        <title>Genetic determinants of endophytism in the Arabidopsis root mycobiome.</title>
        <authorList>
            <person name="Mesny F."/>
            <person name="Miyauchi S."/>
            <person name="Thiergart T."/>
            <person name="Pickel B."/>
            <person name="Atanasova L."/>
            <person name="Karlsson M."/>
            <person name="Huettel B."/>
            <person name="Barry K.W."/>
            <person name="Haridas S."/>
            <person name="Chen C."/>
            <person name="Bauer D."/>
            <person name="Andreopoulos W."/>
            <person name="Pangilinan J."/>
            <person name="LaButti K."/>
            <person name="Riley R."/>
            <person name="Lipzen A."/>
            <person name="Clum A."/>
            <person name="Drula E."/>
            <person name="Henrissat B."/>
            <person name="Kohler A."/>
            <person name="Grigoriev I.V."/>
            <person name="Martin F.M."/>
            <person name="Hacquard S."/>
        </authorList>
    </citation>
    <scope>NUCLEOTIDE SEQUENCE</scope>
    <source>
        <strain evidence="1">MPI-CAGE-CH-0235</strain>
    </source>
</reference>
<dbReference type="SUPFAM" id="SSF56112">
    <property type="entry name" value="Protein kinase-like (PK-like)"/>
    <property type="match status" value="1"/>
</dbReference>
<dbReference type="GO" id="GO:0016301">
    <property type="term" value="F:kinase activity"/>
    <property type="evidence" value="ECO:0007669"/>
    <property type="project" value="UniProtKB-KW"/>
</dbReference>
<dbReference type="EMBL" id="JAGPNK010000015">
    <property type="protein sequence ID" value="KAH7308666.1"/>
    <property type="molecule type" value="Genomic_DNA"/>
</dbReference>
<evidence type="ECO:0000313" key="2">
    <source>
        <dbReference type="Proteomes" id="UP000813444"/>
    </source>
</evidence>
<dbReference type="PANTHER" id="PTHR11012">
    <property type="entry name" value="PROTEIN KINASE-LIKE DOMAIN-CONTAINING"/>
    <property type="match status" value="1"/>
</dbReference>
<accession>A0A8K0SD49</accession>
<dbReference type="AlphaFoldDB" id="A0A8K0SD49"/>
<keyword evidence="1" id="KW-0418">Kinase</keyword>
<dbReference type="InterPro" id="IPR011009">
    <property type="entry name" value="Kinase-like_dom_sf"/>
</dbReference>
<comment type="caution">
    <text evidence="1">The sequence shown here is derived from an EMBL/GenBank/DDBJ whole genome shotgun (WGS) entry which is preliminary data.</text>
</comment>
<keyword evidence="1" id="KW-0808">Transferase</keyword>
<dbReference type="Gene3D" id="3.90.1200.10">
    <property type="match status" value="1"/>
</dbReference>
<protein>
    <submittedName>
        <fullName evidence="1">Ecdysteroid kinase-domain-containing protein</fullName>
    </submittedName>
</protein>
<proteinExistence type="predicted"/>
<organism evidence="1 2">
    <name type="scientific">Stachybotrys elegans</name>
    <dbReference type="NCBI Taxonomy" id="80388"/>
    <lineage>
        <taxon>Eukaryota</taxon>
        <taxon>Fungi</taxon>
        <taxon>Dikarya</taxon>
        <taxon>Ascomycota</taxon>
        <taxon>Pezizomycotina</taxon>
        <taxon>Sordariomycetes</taxon>
        <taxon>Hypocreomycetidae</taxon>
        <taxon>Hypocreales</taxon>
        <taxon>Stachybotryaceae</taxon>
        <taxon>Stachybotrys</taxon>
    </lineage>
</organism>
<gene>
    <name evidence="1" type="ORF">B0I35DRAFT_442393</name>
</gene>
<keyword evidence="2" id="KW-1185">Reference proteome</keyword>
<dbReference type="OrthoDB" id="411145at2759"/>
<sequence>MAVPVDPQRVADIMTSWLGLEVVSCEEEQQLWAGYGYICSVVAKVSPTGAVAAEDLKADFVESSRGPQLHLILKLISPPPSSDGDEGHIRKLLSYEVEQKFYVDVAPRLKEDVAVATCIASTQDMEGKPNAEELRGLTATLMTDLRPKFPVAGEKRAELTQTQVQAALEWLAKFHADTSPLVSPSLNRFVLPPLEEMKRRQSQAEQAGDYLWLNGGYTYLATRRDQYASLSRRTTSEWCAAFCKPTEGLKAPAAEMAASFLMPQGRAWETLIHGDVKSENLFSNQSGNQVAFFDFQYVGIGLGVCDLAKLFTCSVPLALLTGGKPVRREQAMSEGEKSLLMQYRSILLERAPQLGFAYPWDTLVRHWETALVDWCRFQASWGFWGNTNWLQARVRSILKDPEWKAWVQAEVASS</sequence>
<evidence type="ECO:0000313" key="1">
    <source>
        <dbReference type="EMBL" id="KAH7308666.1"/>
    </source>
</evidence>
<name>A0A8K0SD49_9HYPO</name>
<dbReference type="PANTHER" id="PTHR11012:SF30">
    <property type="entry name" value="PROTEIN KINASE-LIKE DOMAIN-CONTAINING"/>
    <property type="match status" value="1"/>
</dbReference>
<dbReference type="InterPro" id="IPR004119">
    <property type="entry name" value="EcKL"/>
</dbReference>
<dbReference type="Pfam" id="PF02958">
    <property type="entry name" value="EcKL"/>
    <property type="match status" value="1"/>
</dbReference>
<dbReference type="Proteomes" id="UP000813444">
    <property type="component" value="Unassembled WGS sequence"/>
</dbReference>